<dbReference type="STRING" id="215637.A0A4P9ZXC2"/>
<organism evidence="3 4">
    <name type="scientific">Dimargaris cristalligena</name>
    <dbReference type="NCBI Taxonomy" id="215637"/>
    <lineage>
        <taxon>Eukaryota</taxon>
        <taxon>Fungi</taxon>
        <taxon>Fungi incertae sedis</taxon>
        <taxon>Zoopagomycota</taxon>
        <taxon>Kickxellomycotina</taxon>
        <taxon>Dimargaritomycetes</taxon>
        <taxon>Dimargaritales</taxon>
        <taxon>Dimargaritaceae</taxon>
        <taxon>Dimargaris</taxon>
    </lineage>
</organism>
<name>A0A4P9ZXC2_9FUNG</name>
<sequence length="2307" mass="249593">MAPFALDDHRLQAIRSPAEREQFLFLWLSDMEARLGSLDQNELKAIQPQLEVDLIRSISYPALKPSKPLREIVARCFVHLYLHGETRTLLDTLQRLRSLILAKQGSGEVRETKMAALYVIGQLFAALGDRILSQFTDVVLLCVKVAKTNGDALPLRLIAVDAMAASLQGAGRIASDATIKDLAKCLRSIMTEKPTSIVLVASRALLALVQHTNYINQLSPYDLDQLLATVLKWLDTPVLVLRTAIASLLAGILAAIYKFKVVNEPSNLLPEPSIPPVSSPGALSPQFMARSSSSQANVAEPGLSSVPIPRTHSTSSTTANAIRQRMSRSNTLPFVTLSDVLRHLSSPFGRTQCTRDLRAGIAETYRVLWALWGPEFVEAQYPVLLRHLFVDFLGSLQGSVSSRVERLSYRAFVSDLLRRGITLSERGKVTAVQELLTHWIKLPSQLPFYSGGAPSSSSRLSTSSSSGDLSVAKEVVLTCAIHELSHLLADLGNDAHLVQDGMVGPLLTLLSYPKYTIQIAAAECLKQFALAVPARLPRLLTRLLNLLQKDIANISNSGISLGVLKRCYGYALGLAAVVTVVVQCPLFVSYELTMWVASVANQLLKAALTPANMPRPGPGPGHPPGSRPSSRSVDLRVTNAQLRMGWILVAALLTLGPEFVRLHFSTWLHFWKLALGPGSPADGTTDPPADTDLLHGYQIREVALGALYHLLVYNRRLVVSGDSAKRVTGLLQTALQYLQTHPITRITSTAVLLSSSSSPGVSQNSYGSNQGPSPTGSATSLPSTLGLMEANFLVRRRLMACFTLLLPIQPYEALYPPLFRCVADLITNPEPTFSGMGDFIYSKSGNNVLPGSGPQNSGAGPYSSSNPSFAGSYIAYQSSPAFGASASRWGHETNIGMTSLLLRLLREPQHRRRGFAITENLFDSAGFTDFSHCYFGAFEHDVNNLLYVPTDAGYSSTGDTLTPTPPSEGADPLADHPTPGSLANSQVCSGPNPAGYPTGSVMAPYTSAVDAAIELFGILFSHTNEAVQISLLQDFLNVQQYSGFDRYSDRRYAIQVNCVLALFYSLRALAAAATTGGGRRPSDVLDDPTSPTASQSDLSPLGPRPTGTISTRVVQLMFEVLRGPIMHLDVKLRIAACETLGHLANQAGAKFISHTVNQLTMQAIHNRDHFARAGVALGLGSIYSHAGSMTASVHLKSVVVLLHSLSRDSNPVVHNWGLHALAITIDAAGMMFVPYVSITVMMLAKLFMSETHEYTLEAPAEALAHDLHVEHASRGLGQVLCALLGAYGPELPFDEQIKGLCMVMMRELRYNRQELTTIEYIRCCQQVLMFAPQEMAIPPLLQFLREAIRAPEPAVRAVGAACLLQLVKRNAPDVLRLIGRDHMMIQLFVLADRHPSLGDTVRILRSLLEQIESDQLVPLTQMLRGIFTRFRERGDSLAQEPAAVGESAALDEEGASFVPMEGINSSASTVSKAGLPATFSTPTRALSLRCLRFLLLSQLQLVQPPTQSPSSMPLPTSFEDDYGPKGPTIPARLLPFATHVADLIRIAFIAATCHHETLQAEGLGLLQMVIQLFAGYDDPDFPGASMLEQYQAQITAAFAPALAGTLQMPASATASIRVSDPRAGLASGSGSVGGLGTDYSPSIQVLAIKLGAVFAGSGITRDPLTLQRILKPLILPLHNDGISVVNSSACLSPLEGSASPLSRSRRRSSVVATPLSRERAISFRSSATEGTITDFLNPHVTVILRLALLRAWADMYIASQGPASYLLPLLEPHLAHLCRSWIDTLKDSILIQLNSVFFTLTGAVSQAFNGPGNTSLVDLASRSEPPSPIDEVAASHNFASSSVARSKSQVLLHCSTGDPEEGDSPEMGLSLGLEPTYAAATRNILAHFFQLEWVRVLDAVGQLLAHRQPVMLATLTEFNSRHDHRLGGATSVTETTWSPTSPPFPRAEYIVYGLCVQYLYTAPKTLEHADAMSTCLRTLGATLQVPCSTSVEIAAANPLLRTQSSDEAPFALTALEDQPIFTELWCVLDRMVQLESTVIRQAIVDLVHQVVSLTHNTLLADAVLSVPPVHMISDDVIDLRPHIVTRIDHVTQLPPDCRLWQVLALLLNVHKHTRASVARIPLTMDKCEAPELQLVCSTLERFSQLIMTCTLLPPVLAAEIAAMGLHLLTTLVAESPLQGRNTGLVLRVLRSWLVIDYTPMVTATSGEPAEQTLTAAVVEALDAVMGRCCQMKNEWTYPDLLKCSQGFSFAALLCSSLRGIRIPNDHLLGYFQDVAAALQAGYSGRQLYLGTRANPSSDGAEKYLGSI</sequence>
<gene>
    <name evidence="3" type="ORF">BJ085DRAFT_29939</name>
</gene>
<evidence type="ECO:0000256" key="2">
    <source>
        <dbReference type="SAM" id="MobiDB-lite"/>
    </source>
</evidence>
<feature type="region of interest" description="Disordered" evidence="2">
    <location>
        <begin position="1075"/>
        <end position="1106"/>
    </location>
</feature>
<dbReference type="Gene3D" id="1.25.10.10">
    <property type="entry name" value="Leucine-rich Repeat Variant"/>
    <property type="match status" value="2"/>
</dbReference>
<evidence type="ECO:0000313" key="4">
    <source>
        <dbReference type="Proteomes" id="UP000268162"/>
    </source>
</evidence>
<keyword evidence="4" id="KW-1185">Reference proteome</keyword>
<dbReference type="EMBL" id="ML002461">
    <property type="protein sequence ID" value="RKP37671.1"/>
    <property type="molecule type" value="Genomic_DNA"/>
</dbReference>
<dbReference type="SUPFAM" id="SSF48371">
    <property type="entry name" value="ARM repeat"/>
    <property type="match status" value="1"/>
</dbReference>
<dbReference type="InterPro" id="IPR011989">
    <property type="entry name" value="ARM-like"/>
</dbReference>
<comment type="similarity">
    <text evidence="1">Belongs to the HEATR5 family.</text>
</comment>
<dbReference type="Proteomes" id="UP000268162">
    <property type="component" value="Unassembled WGS sequence"/>
</dbReference>
<dbReference type="InterPro" id="IPR046837">
    <property type="entry name" value="Laa1/Sip1/HEATR5-like_HEAT"/>
</dbReference>
<dbReference type="PANTHER" id="PTHR21663:SF0">
    <property type="entry name" value="HEAT REPEAT-CONTAINING PROTEIN 5B"/>
    <property type="match status" value="1"/>
</dbReference>
<dbReference type="InterPro" id="IPR016024">
    <property type="entry name" value="ARM-type_fold"/>
</dbReference>
<feature type="region of interest" description="Disordered" evidence="2">
    <location>
        <begin position="956"/>
        <end position="989"/>
    </location>
</feature>
<dbReference type="GO" id="GO:0016020">
    <property type="term" value="C:membrane"/>
    <property type="evidence" value="ECO:0007669"/>
    <property type="project" value="TreeGrafter"/>
</dbReference>
<reference evidence="4" key="1">
    <citation type="journal article" date="2018" name="Nat. Microbiol.">
        <title>Leveraging single-cell genomics to expand the fungal tree of life.</title>
        <authorList>
            <person name="Ahrendt S.R."/>
            <person name="Quandt C.A."/>
            <person name="Ciobanu D."/>
            <person name="Clum A."/>
            <person name="Salamov A."/>
            <person name="Andreopoulos B."/>
            <person name="Cheng J.F."/>
            <person name="Woyke T."/>
            <person name="Pelin A."/>
            <person name="Henrissat B."/>
            <person name="Reynolds N.K."/>
            <person name="Benny G.L."/>
            <person name="Smith M.E."/>
            <person name="James T.Y."/>
            <person name="Grigoriev I.V."/>
        </authorList>
    </citation>
    <scope>NUCLEOTIDE SEQUENCE [LARGE SCALE GENOMIC DNA]</scope>
    <source>
        <strain evidence="4">RSA 468</strain>
    </source>
</reference>
<feature type="region of interest" description="Disordered" evidence="2">
    <location>
        <begin position="299"/>
        <end position="322"/>
    </location>
</feature>
<evidence type="ECO:0000256" key="1">
    <source>
        <dbReference type="ARBA" id="ARBA00008304"/>
    </source>
</evidence>
<evidence type="ECO:0008006" key="5">
    <source>
        <dbReference type="Google" id="ProtNLM"/>
    </source>
</evidence>
<dbReference type="GO" id="GO:0005794">
    <property type="term" value="C:Golgi apparatus"/>
    <property type="evidence" value="ECO:0007669"/>
    <property type="project" value="TreeGrafter"/>
</dbReference>
<feature type="compositionally biased region" description="Polar residues" evidence="2">
    <location>
        <begin position="311"/>
        <end position="322"/>
    </location>
</feature>
<dbReference type="GO" id="GO:0008104">
    <property type="term" value="P:intracellular protein localization"/>
    <property type="evidence" value="ECO:0007669"/>
    <property type="project" value="TreeGrafter"/>
</dbReference>
<proteinExistence type="inferred from homology"/>
<accession>A0A4P9ZXC2</accession>
<feature type="compositionally biased region" description="Polar residues" evidence="2">
    <location>
        <begin position="1089"/>
        <end position="1098"/>
    </location>
</feature>
<dbReference type="GO" id="GO:0005829">
    <property type="term" value="C:cytosol"/>
    <property type="evidence" value="ECO:0007669"/>
    <property type="project" value="GOC"/>
</dbReference>
<dbReference type="GO" id="GO:0042147">
    <property type="term" value="P:retrograde transport, endosome to Golgi"/>
    <property type="evidence" value="ECO:0007669"/>
    <property type="project" value="TreeGrafter"/>
</dbReference>
<dbReference type="Pfam" id="PF20210">
    <property type="entry name" value="Laa1_Sip1_HTR5"/>
    <property type="match status" value="1"/>
</dbReference>
<dbReference type="GO" id="GO:0030139">
    <property type="term" value="C:endocytic vesicle"/>
    <property type="evidence" value="ECO:0007669"/>
    <property type="project" value="TreeGrafter"/>
</dbReference>
<feature type="region of interest" description="Disordered" evidence="2">
    <location>
        <begin position="611"/>
        <end position="632"/>
    </location>
</feature>
<feature type="compositionally biased region" description="Pro residues" evidence="2">
    <location>
        <begin position="613"/>
        <end position="626"/>
    </location>
</feature>
<dbReference type="GO" id="GO:0006897">
    <property type="term" value="P:endocytosis"/>
    <property type="evidence" value="ECO:0007669"/>
    <property type="project" value="TreeGrafter"/>
</dbReference>
<protein>
    <recommendedName>
        <fullName evidence="5">Armadillo-type protein</fullName>
    </recommendedName>
</protein>
<dbReference type="InterPro" id="IPR040108">
    <property type="entry name" value="Laa1/Sip1/HEATR5"/>
</dbReference>
<evidence type="ECO:0000313" key="3">
    <source>
        <dbReference type="EMBL" id="RKP37671.1"/>
    </source>
</evidence>
<dbReference type="PANTHER" id="PTHR21663">
    <property type="entry name" value="HYPOTHETICAL HEAT DOMAIN-CONTAINING"/>
    <property type="match status" value="1"/>
</dbReference>